<comment type="caution">
    <text evidence="1">The sequence shown here is derived from an EMBL/GenBank/DDBJ whole genome shotgun (WGS) entry which is preliminary data.</text>
</comment>
<dbReference type="InterPro" id="IPR011059">
    <property type="entry name" value="Metal-dep_hydrolase_composite"/>
</dbReference>
<dbReference type="AlphaFoldDB" id="A0A9D5Q7M9"/>
<dbReference type="Gene3D" id="3.20.20.140">
    <property type="entry name" value="Metal-dependent hydrolases"/>
    <property type="match status" value="1"/>
</dbReference>
<evidence type="ECO:0000313" key="1">
    <source>
        <dbReference type="EMBL" id="MBD3327044.1"/>
    </source>
</evidence>
<dbReference type="SUPFAM" id="SSF51556">
    <property type="entry name" value="Metallo-dependent hydrolases"/>
    <property type="match status" value="1"/>
</dbReference>
<gene>
    <name evidence="1" type="ORF">GF339_20830</name>
</gene>
<dbReference type="EMBL" id="WJJP01000677">
    <property type="protein sequence ID" value="MBD3327044.1"/>
    <property type="molecule type" value="Genomic_DNA"/>
</dbReference>
<dbReference type="InterPro" id="IPR032466">
    <property type="entry name" value="Metal_Hydrolase"/>
</dbReference>
<evidence type="ECO:0000313" key="2">
    <source>
        <dbReference type="Proteomes" id="UP000649604"/>
    </source>
</evidence>
<name>A0A9D5Q7M9_9BACT</name>
<protein>
    <submittedName>
        <fullName evidence="1">Amidohydrolase/deacetylase family metallohydrolase</fullName>
    </submittedName>
</protein>
<dbReference type="SUPFAM" id="SSF51338">
    <property type="entry name" value="Composite domain of metallo-dependent hydrolases"/>
    <property type="match status" value="1"/>
</dbReference>
<reference evidence="1" key="1">
    <citation type="submission" date="2019-11" db="EMBL/GenBank/DDBJ databases">
        <title>Microbial mats filling the niche in hypersaline microbial mats.</title>
        <authorList>
            <person name="Wong H.L."/>
            <person name="Macleod F.I."/>
            <person name="White R.A. III"/>
            <person name="Burns B.P."/>
        </authorList>
    </citation>
    <scope>NUCLEOTIDE SEQUENCE</scope>
    <source>
        <strain evidence="1">Rbin_158</strain>
    </source>
</reference>
<organism evidence="1 2">
    <name type="scientific">candidate division KSB3 bacterium</name>
    <dbReference type="NCBI Taxonomy" id="2044937"/>
    <lineage>
        <taxon>Bacteria</taxon>
        <taxon>candidate division KSB3</taxon>
    </lineage>
</organism>
<proteinExistence type="predicted"/>
<dbReference type="PANTHER" id="PTHR42717:SF1">
    <property type="entry name" value="IMIDAZOLONEPROPIONASE AND RELATED AMIDOHYDROLASES"/>
    <property type="match status" value="1"/>
</dbReference>
<sequence length="183" mass="19938">MANILLKHVQFIGFDTPGLEQGMDLAIDPQGQIEQIAFDIAEAPYEKVFDLSQHLLSPGWIDLHTHIYYGVSNLGVPPSLIGPATGVSVLVDAGTAGSTTFVGLRDYIITQHDFPIYAFLNVGTTGLILANQISELDSLDKLDLDGLLECIEQNRAYIKGVKLRASGVILRGWGYEVVKLGKR</sequence>
<accession>A0A9D5Q7M9</accession>
<dbReference type="InterPro" id="IPR020043">
    <property type="entry name" value="Deacetylase_Atu3266-like"/>
</dbReference>
<dbReference type="GO" id="GO:0019213">
    <property type="term" value="F:deacetylase activity"/>
    <property type="evidence" value="ECO:0007669"/>
    <property type="project" value="InterPro"/>
</dbReference>
<feature type="non-terminal residue" evidence="1">
    <location>
        <position position="183"/>
    </location>
</feature>
<dbReference type="PANTHER" id="PTHR42717">
    <property type="entry name" value="DIHYDROOROTASE-RELATED"/>
    <property type="match status" value="1"/>
</dbReference>
<dbReference type="Proteomes" id="UP000649604">
    <property type="component" value="Unassembled WGS sequence"/>
</dbReference>
<dbReference type="GO" id="GO:0016810">
    <property type="term" value="F:hydrolase activity, acting on carbon-nitrogen (but not peptide) bonds"/>
    <property type="evidence" value="ECO:0007669"/>
    <property type="project" value="InterPro"/>
</dbReference>